<protein>
    <recommendedName>
        <fullName evidence="3">DUF2171 domain-containing protein</fullName>
    </recommendedName>
</protein>
<dbReference type="AlphaFoldDB" id="A0A1G6DHC1"/>
<evidence type="ECO:0000313" key="2">
    <source>
        <dbReference type="Proteomes" id="UP000199071"/>
    </source>
</evidence>
<dbReference type="Proteomes" id="UP000199071">
    <property type="component" value="Unassembled WGS sequence"/>
</dbReference>
<accession>A0A1G6DHC1</accession>
<keyword evidence="2" id="KW-1185">Reference proteome</keyword>
<dbReference type="RefSeq" id="WP_090878092.1">
    <property type="nucleotide sequence ID" value="NZ_FMXQ01000007.1"/>
</dbReference>
<organism evidence="1 2">
    <name type="scientific">Bauldia litoralis</name>
    <dbReference type="NCBI Taxonomy" id="665467"/>
    <lineage>
        <taxon>Bacteria</taxon>
        <taxon>Pseudomonadati</taxon>
        <taxon>Pseudomonadota</taxon>
        <taxon>Alphaproteobacteria</taxon>
        <taxon>Hyphomicrobiales</taxon>
        <taxon>Kaistiaceae</taxon>
        <taxon>Bauldia</taxon>
    </lineage>
</organism>
<proteinExistence type="predicted"/>
<dbReference type="OrthoDB" id="9803697at2"/>
<dbReference type="STRING" id="665467.SAMN02982931_03393"/>
<gene>
    <name evidence="1" type="ORF">SAMN02982931_03393</name>
</gene>
<reference evidence="1 2" key="1">
    <citation type="submission" date="2016-10" db="EMBL/GenBank/DDBJ databases">
        <authorList>
            <person name="de Groot N.N."/>
        </authorList>
    </citation>
    <scope>NUCLEOTIDE SEQUENCE [LARGE SCALE GENOMIC DNA]</scope>
    <source>
        <strain evidence="1 2">ATCC 35022</strain>
    </source>
</reference>
<name>A0A1G6DHC1_9HYPH</name>
<evidence type="ECO:0000313" key="1">
    <source>
        <dbReference type="EMBL" id="SDB44511.1"/>
    </source>
</evidence>
<evidence type="ECO:0008006" key="3">
    <source>
        <dbReference type="Google" id="ProtNLM"/>
    </source>
</evidence>
<dbReference type="Pfam" id="PF09939">
    <property type="entry name" value="DUF2171"/>
    <property type="match status" value="1"/>
</dbReference>
<dbReference type="InterPro" id="IPR018684">
    <property type="entry name" value="DUF2171"/>
</dbReference>
<sequence>MFATAQIKEHMEVVGSDGAHVGTVDHMEGDEKIKLTRRDSADQQHHYLAVHLVDHVDDKVHLKIGSAQAPSQFL</sequence>
<dbReference type="EMBL" id="FMXQ01000007">
    <property type="protein sequence ID" value="SDB44511.1"/>
    <property type="molecule type" value="Genomic_DNA"/>
</dbReference>